<comment type="caution">
    <text evidence="1">The sequence shown here is derived from an EMBL/GenBank/DDBJ whole genome shotgun (WGS) entry which is preliminary data.</text>
</comment>
<protein>
    <submittedName>
        <fullName evidence="1">Uncharacterized protein</fullName>
    </submittedName>
</protein>
<organism evidence="1 2">
    <name type="scientific">Paenibacillus apis</name>
    <dbReference type="NCBI Taxonomy" id="1792174"/>
    <lineage>
        <taxon>Bacteria</taxon>
        <taxon>Bacillati</taxon>
        <taxon>Bacillota</taxon>
        <taxon>Bacilli</taxon>
        <taxon>Bacillales</taxon>
        <taxon>Paenibacillaceae</taxon>
        <taxon>Paenibacillus</taxon>
    </lineage>
</organism>
<dbReference type="RefSeq" id="WP_301629448.1">
    <property type="nucleotide sequence ID" value="NZ_BORS01000014.1"/>
</dbReference>
<sequence>MQTKTSKKLNKPWWVSKATTVLQQFAQTGGGSFVPASFKNWKYTGQHVRIELGHGRGTLYVTIKDSGSESSQLITSIQYSFQPRRKFQFHLCKVNRLIFIPFHSELKDASMPNSAMQKSFHAKATHPSLLRQLLKFEGLQEVLESKPDAYISLKTKDRRLLLTLTEASKNPDADSLNQGVRLMRYFIAALEEHGVIRENYR</sequence>
<dbReference type="EMBL" id="BORS01000014">
    <property type="protein sequence ID" value="GIO43981.1"/>
    <property type="molecule type" value="Genomic_DNA"/>
</dbReference>
<dbReference type="Proteomes" id="UP000678895">
    <property type="component" value="Unassembled WGS sequence"/>
</dbReference>
<name>A0A919Y4J6_9BACL</name>
<reference evidence="1" key="1">
    <citation type="submission" date="2021-03" db="EMBL/GenBank/DDBJ databases">
        <title>Antimicrobial resistance genes in bacteria isolated from Japanese honey, and their potential for conferring macrolide and lincosamide resistance in the American foulbrood pathogen Paenibacillus larvae.</title>
        <authorList>
            <person name="Okamoto M."/>
            <person name="Kumagai M."/>
            <person name="Kanamori H."/>
            <person name="Takamatsu D."/>
        </authorList>
    </citation>
    <scope>NUCLEOTIDE SEQUENCE</scope>
    <source>
        <strain evidence="1">J41TS4</strain>
    </source>
</reference>
<keyword evidence="2" id="KW-1185">Reference proteome</keyword>
<accession>A0A919Y4J6</accession>
<dbReference type="AlphaFoldDB" id="A0A919Y4J6"/>
<proteinExistence type="predicted"/>
<evidence type="ECO:0000313" key="2">
    <source>
        <dbReference type="Proteomes" id="UP000678895"/>
    </source>
</evidence>
<evidence type="ECO:0000313" key="1">
    <source>
        <dbReference type="EMBL" id="GIO43981.1"/>
    </source>
</evidence>
<gene>
    <name evidence="1" type="ORF">J41TS4_37390</name>
</gene>